<gene>
    <name evidence="2" type="ORF">J1N35_044811</name>
</gene>
<evidence type="ECO:0000313" key="2">
    <source>
        <dbReference type="EMBL" id="KAH1032637.1"/>
    </source>
</evidence>
<dbReference type="OrthoDB" id="1717299at2759"/>
<accession>A0A9D3U9Z2</accession>
<evidence type="ECO:0000313" key="3">
    <source>
        <dbReference type="Proteomes" id="UP000828251"/>
    </source>
</evidence>
<organism evidence="2 3">
    <name type="scientific">Gossypium stocksii</name>
    <dbReference type="NCBI Taxonomy" id="47602"/>
    <lineage>
        <taxon>Eukaryota</taxon>
        <taxon>Viridiplantae</taxon>
        <taxon>Streptophyta</taxon>
        <taxon>Embryophyta</taxon>
        <taxon>Tracheophyta</taxon>
        <taxon>Spermatophyta</taxon>
        <taxon>Magnoliopsida</taxon>
        <taxon>eudicotyledons</taxon>
        <taxon>Gunneridae</taxon>
        <taxon>Pentapetalae</taxon>
        <taxon>rosids</taxon>
        <taxon>malvids</taxon>
        <taxon>Malvales</taxon>
        <taxon>Malvaceae</taxon>
        <taxon>Malvoideae</taxon>
        <taxon>Gossypium</taxon>
    </lineage>
</organism>
<feature type="domain" description="Reverse transcriptase zinc-binding" evidence="1">
    <location>
        <begin position="92"/>
        <end position="180"/>
    </location>
</feature>
<dbReference type="Pfam" id="PF13966">
    <property type="entry name" value="zf-RVT"/>
    <property type="match status" value="1"/>
</dbReference>
<proteinExistence type="predicted"/>
<name>A0A9D3U9Z2_9ROSI</name>
<evidence type="ECO:0000259" key="1">
    <source>
        <dbReference type="Pfam" id="PF13966"/>
    </source>
</evidence>
<dbReference type="InterPro" id="IPR026960">
    <property type="entry name" value="RVT-Znf"/>
</dbReference>
<keyword evidence="3" id="KW-1185">Reference proteome</keyword>
<dbReference type="EMBL" id="JAIQCV010000013">
    <property type="protein sequence ID" value="KAH1032637.1"/>
    <property type="molecule type" value="Genomic_DNA"/>
</dbReference>
<reference evidence="2 3" key="1">
    <citation type="journal article" date="2021" name="Plant Biotechnol. J.">
        <title>Multi-omics assisted identification of the key and species-specific regulatory components of drought-tolerant mechanisms in Gossypium stocksii.</title>
        <authorList>
            <person name="Yu D."/>
            <person name="Ke L."/>
            <person name="Zhang D."/>
            <person name="Wu Y."/>
            <person name="Sun Y."/>
            <person name="Mei J."/>
            <person name="Sun J."/>
            <person name="Sun Y."/>
        </authorList>
    </citation>
    <scope>NUCLEOTIDE SEQUENCE [LARGE SCALE GENOMIC DNA]</scope>
    <source>
        <strain evidence="3">cv. E1</strain>
        <tissue evidence="2">Leaf</tissue>
    </source>
</reference>
<comment type="caution">
    <text evidence="2">The sequence shown here is derived from an EMBL/GenBank/DDBJ whole genome shotgun (WGS) entry which is preliminary data.</text>
</comment>
<protein>
    <recommendedName>
        <fullName evidence="1">Reverse transcriptase zinc-binding domain-containing protein</fullName>
    </recommendedName>
</protein>
<dbReference type="Proteomes" id="UP000828251">
    <property type="component" value="Unassembled WGS sequence"/>
</dbReference>
<dbReference type="AlphaFoldDB" id="A0A9D3U9Z2"/>
<sequence>MVWAGKWDRGPKSRFYKIVGYPVGQGEIQATLANSGFDRVSELIDYSTKSWKVDLISRCFTSLEAIAICCIPLSNYNSEEKMVWFADNSGRYTVRSGYRCLVGSRIEDVMYSDSFGIYKKIWELNLPPKIRIAIWRFTKDFIPTATNLYNRRISSSPICPCCGEAPENFMHIILDCGPAKDVS</sequence>